<evidence type="ECO:0000313" key="4">
    <source>
        <dbReference type="Proteomes" id="UP000266841"/>
    </source>
</evidence>
<feature type="compositionally biased region" description="Gly residues" evidence="1">
    <location>
        <begin position="18"/>
        <end position="32"/>
    </location>
</feature>
<gene>
    <name evidence="3" type="ORF">THAOC_07945</name>
</gene>
<feature type="non-terminal residue" evidence="3">
    <location>
        <position position="109"/>
    </location>
</feature>
<dbReference type="EMBL" id="AGNL01008199">
    <property type="protein sequence ID" value="EJK70676.1"/>
    <property type="molecule type" value="Genomic_DNA"/>
</dbReference>
<dbReference type="Proteomes" id="UP000266841">
    <property type="component" value="Unassembled WGS sequence"/>
</dbReference>
<name>K0TB72_THAOC</name>
<proteinExistence type="predicted"/>
<comment type="caution">
    <text evidence="3">The sequence shown here is derived from an EMBL/GenBank/DDBJ whole genome shotgun (WGS) entry which is preliminary data.</text>
</comment>
<organism evidence="3 4">
    <name type="scientific">Thalassiosira oceanica</name>
    <name type="common">Marine diatom</name>
    <dbReference type="NCBI Taxonomy" id="159749"/>
    <lineage>
        <taxon>Eukaryota</taxon>
        <taxon>Sar</taxon>
        <taxon>Stramenopiles</taxon>
        <taxon>Ochrophyta</taxon>
        <taxon>Bacillariophyta</taxon>
        <taxon>Coscinodiscophyceae</taxon>
        <taxon>Thalassiosirophycidae</taxon>
        <taxon>Thalassiosirales</taxon>
        <taxon>Thalassiosiraceae</taxon>
        <taxon>Thalassiosira</taxon>
    </lineage>
</organism>
<feature type="signal peptide" evidence="2">
    <location>
        <begin position="1"/>
        <end position="15"/>
    </location>
</feature>
<sequence length="109" mass="10431">MALTLVVILAAAAAAGSVGRGGRGVRGGGGGSDPPAVAMDGSQVPVEDADGPEGVAAAADGGCRDDPDFEFQSDGEVRDCAGWVGSAGAVAALAGGARGAVQRSHRDAR</sequence>
<evidence type="ECO:0000313" key="3">
    <source>
        <dbReference type="EMBL" id="EJK70676.1"/>
    </source>
</evidence>
<protein>
    <submittedName>
        <fullName evidence="3">Uncharacterized protein</fullName>
    </submittedName>
</protein>
<dbReference type="AlphaFoldDB" id="K0TB72"/>
<reference evidence="3 4" key="1">
    <citation type="journal article" date="2012" name="Genome Biol.">
        <title>Genome and low-iron response of an oceanic diatom adapted to chronic iron limitation.</title>
        <authorList>
            <person name="Lommer M."/>
            <person name="Specht M."/>
            <person name="Roy A.S."/>
            <person name="Kraemer L."/>
            <person name="Andreson R."/>
            <person name="Gutowska M.A."/>
            <person name="Wolf J."/>
            <person name="Bergner S.V."/>
            <person name="Schilhabel M.B."/>
            <person name="Klostermeier U.C."/>
            <person name="Beiko R.G."/>
            <person name="Rosenstiel P."/>
            <person name="Hippler M."/>
            <person name="Laroche J."/>
        </authorList>
    </citation>
    <scope>NUCLEOTIDE SEQUENCE [LARGE SCALE GENOMIC DNA]</scope>
    <source>
        <strain evidence="3 4">CCMP1005</strain>
    </source>
</reference>
<accession>K0TB72</accession>
<evidence type="ECO:0000256" key="1">
    <source>
        <dbReference type="SAM" id="MobiDB-lite"/>
    </source>
</evidence>
<keyword evidence="4" id="KW-1185">Reference proteome</keyword>
<feature type="region of interest" description="Disordered" evidence="1">
    <location>
        <begin position="16"/>
        <end position="41"/>
    </location>
</feature>
<evidence type="ECO:0000256" key="2">
    <source>
        <dbReference type="SAM" id="SignalP"/>
    </source>
</evidence>
<feature type="chain" id="PRO_5012519816" evidence="2">
    <location>
        <begin position="16"/>
        <end position="109"/>
    </location>
</feature>
<keyword evidence="2" id="KW-0732">Signal</keyword>